<dbReference type="GeneID" id="9669337"/>
<dbReference type="EMBL" id="GG698928">
    <property type="protein sequence ID" value="EEU36439.1"/>
    <property type="molecule type" value="Genomic_DNA"/>
</dbReference>
<evidence type="ECO:0008006" key="4">
    <source>
        <dbReference type="Google" id="ProtNLM"/>
    </source>
</evidence>
<feature type="region of interest" description="Disordered" evidence="1">
    <location>
        <begin position="507"/>
        <end position="590"/>
    </location>
</feature>
<accession>C7ZHM4</accession>
<dbReference type="Proteomes" id="UP000005206">
    <property type="component" value="Chromosome 6"/>
</dbReference>
<feature type="region of interest" description="Disordered" evidence="1">
    <location>
        <begin position="81"/>
        <end position="133"/>
    </location>
</feature>
<evidence type="ECO:0000313" key="2">
    <source>
        <dbReference type="EMBL" id="EEU36439.1"/>
    </source>
</evidence>
<gene>
    <name evidence="2" type="ORF">NECHADRAFT_100746</name>
</gene>
<dbReference type="PANTHER" id="PTHR37538:SF1">
    <property type="entry name" value="BTB DOMAIN-CONTAINING PROTEIN"/>
    <property type="match status" value="1"/>
</dbReference>
<organism evidence="2 3">
    <name type="scientific">Fusarium vanettenii (strain ATCC MYA-4622 / CBS 123669 / FGSC 9596 / NRRL 45880 / 77-13-4)</name>
    <name type="common">Fusarium solani subsp. pisi</name>
    <dbReference type="NCBI Taxonomy" id="660122"/>
    <lineage>
        <taxon>Eukaryota</taxon>
        <taxon>Fungi</taxon>
        <taxon>Dikarya</taxon>
        <taxon>Ascomycota</taxon>
        <taxon>Pezizomycotina</taxon>
        <taxon>Sordariomycetes</taxon>
        <taxon>Hypocreomycetidae</taxon>
        <taxon>Hypocreales</taxon>
        <taxon>Nectriaceae</taxon>
        <taxon>Fusarium</taxon>
        <taxon>Fusarium solani species complex</taxon>
        <taxon>Fusarium vanettenii</taxon>
    </lineage>
</organism>
<dbReference type="eggNOG" id="ENOG502S9TE">
    <property type="taxonomic scope" value="Eukaryota"/>
</dbReference>
<dbReference type="STRING" id="660122.C7ZHM4"/>
<dbReference type="AlphaFoldDB" id="C7ZHM4"/>
<proteinExistence type="predicted"/>
<feature type="compositionally biased region" description="Basic and acidic residues" evidence="1">
    <location>
        <begin position="121"/>
        <end position="130"/>
    </location>
</feature>
<dbReference type="HOGENOM" id="CLU_449110_0_0_1"/>
<feature type="region of interest" description="Disordered" evidence="1">
    <location>
        <begin position="377"/>
        <end position="402"/>
    </location>
</feature>
<sequence length="608" mass="66470">MSEDSPSSSPTAHYAVYKSVESDGTGISDLIGAFGSRLRPQAGFMNANERLVGCGRQSSPGDLEGPMAQASLVFIHRSLPNISPRSRTHPSSATTHPYSTAMTSNGSEESRSRSNMSPDMDLEKDTRPEHSPYASEPCAVLFRDRKTLYIPRESLNQVEQISRYLVRGGPKLKAHFTDITSATGHVLLHFLVCGAYQSLRPEGDSLEKRQASEFKTALDVYVAADSLQLPRLRDLARREMARVGDTLSLPSIMSAFEDSDMSSNIPLGVTVYLESRILSFAEEATPAVVESMLPELEGPNTLSRILLRSIVRLKSSKLSKQQQELHGKKGEVCFGTPKNVLEGKMRRRMSTTEQAMKEAEAKAETLSKEAEVLPLAEKASSEKPEAFPAEEEPAKCAPAEEGDREMQSLLTKEEISALHCRHSKRGGRPEAFPGEEALAKCAPAKKADCEVQSLLTKEEISALNNFKQSKRGGRRLKGDRAHLEFLIERALVDADLKPLKATDVAPNEEATTVSSAVTPALDAQERQTLNLPGSLNTERDHSETASFDRPGSRSSGTWSFAGTPASHSSQISPKVEVSKDHAGGREDDVLDWDAIFKAVRKKNQGRPS</sequence>
<protein>
    <recommendedName>
        <fullName evidence="4">BTB domain-containing protein</fullName>
    </recommendedName>
</protein>
<dbReference type="VEuPathDB" id="FungiDB:NECHADRAFT_100746"/>
<name>C7ZHM4_FUSV7</name>
<feature type="compositionally biased region" description="Polar residues" evidence="1">
    <location>
        <begin position="552"/>
        <end position="572"/>
    </location>
</feature>
<feature type="compositionally biased region" description="Polar residues" evidence="1">
    <location>
        <begin position="526"/>
        <end position="536"/>
    </location>
</feature>
<reference evidence="2 3" key="1">
    <citation type="journal article" date="2009" name="PLoS Genet.">
        <title>The genome of Nectria haematococca: contribution of supernumerary chromosomes to gene expansion.</title>
        <authorList>
            <person name="Coleman J.J."/>
            <person name="Rounsley S.D."/>
            <person name="Rodriguez-Carres M."/>
            <person name="Kuo A."/>
            <person name="Wasmann C.C."/>
            <person name="Grimwood J."/>
            <person name="Schmutz J."/>
            <person name="Taga M."/>
            <person name="White G.J."/>
            <person name="Zhou S."/>
            <person name="Schwartz D.C."/>
            <person name="Freitag M."/>
            <person name="Ma L.J."/>
            <person name="Danchin E.G."/>
            <person name="Henrissat B."/>
            <person name="Coutinho P.M."/>
            <person name="Nelson D.R."/>
            <person name="Straney D."/>
            <person name="Napoli C.A."/>
            <person name="Barker B.M."/>
            <person name="Gribskov M."/>
            <person name="Rep M."/>
            <person name="Kroken S."/>
            <person name="Molnar I."/>
            <person name="Rensing C."/>
            <person name="Kennell J.C."/>
            <person name="Zamora J."/>
            <person name="Farman M.L."/>
            <person name="Selker E.U."/>
            <person name="Salamov A."/>
            <person name="Shapiro H."/>
            <person name="Pangilinan J."/>
            <person name="Lindquist E."/>
            <person name="Lamers C."/>
            <person name="Grigoriev I.V."/>
            <person name="Geiser D.M."/>
            <person name="Covert S.F."/>
            <person name="Temporini E."/>
            <person name="Vanetten H.D."/>
        </authorList>
    </citation>
    <scope>NUCLEOTIDE SEQUENCE [LARGE SCALE GENOMIC DNA]</scope>
    <source>
        <strain evidence="3">ATCC MYA-4622 / CBS 123669 / FGSC 9596 / NRRL 45880 / 77-13-4</strain>
    </source>
</reference>
<dbReference type="KEGG" id="nhe:NECHADRAFT_100746"/>
<evidence type="ECO:0000313" key="3">
    <source>
        <dbReference type="Proteomes" id="UP000005206"/>
    </source>
</evidence>
<dbReference type="RefSeq" id="XP_003042152.1">
    <property type="nucleotide sequence ID" value="XM_003042106.1"/>
</dbReference>
<dbReference type="InParanoid" id="C7ZHM4"/>
<evidence type="ECO:0000256" key="1">
    <source>
        <dbReference type="SAM" id="MobiDB-lite"/>
    </source>
</evidence>
<dbReference type="OrthoDB" id="3594103at2759"/>
<keyword evidence="3" id="KW-1185">Reference proteome</keyword>
<dbReference type="PANTHER" id="PTHR37538">
    <property type="entry name" value="BTB DOMAIN-CONTAINING PROTEIN"/>
    <property type="match status" value="1"/>
</dbReference>
<feature type="compositionally biased region" description="Basic and acidic residues" evidence="1">
    <location>
        <begin position="576"/>
        <end position="587"/>
    </location>
</feature>
<feature type="compositionally biased region" description="Polar residues" evidence="1">
    <location>
        <begin position="81"/>
        <end position="103"/>
    </location>
</feature>